<reference evidence="13 15" key="1">
    <citation type="submission" date="2016-06" db="EMBL/GenBank/DDBJ databases">
        <title>Complete genome sequence of Edwardsiella hoshinae ATCC 35051.</title>
        <authorList>
            <person name="Reichley S.R."/>
            <person name="Waldbieser G.C."/>
            <person name="Lawrence M.L."/>
            <person name="Griffin M.J."/>
        </authorList>
    </citation>
    <scope>NUCLEOTIDE SEQUENCE [LARGE SCALE GENOMIC DNA]</scope>
    <source>
        <strain evidence="13 15">ATCC 35051</strain>
    </source>
</reference>
<evidence type="ECO:0000313" key="13">
    <source>
        <dbReference type="EMBL" id="AOV95688.1"/>
    </source>
</evidence>
<keyword evidence="5" id="KW-0997">Cell inner membrane</keyword>
<reference evidence="14 16" key="2">
    <citation type="submission" date="2018-06" db="EMBL/GenBank/DDBJ databases">
        <authorList>
            <consortium name="Pathogen Informatics"/>
            <person name="Doyle S."/>
        </authorList>
    </citation>
    <scope>NUCLEOTIDE SEQUENCE [LARGE SCALE GENOMIC DNA]</scope>
    <source>
        <strain evidence="14 16">NCTC12121</strain>
    </source>
</reference>
<feature type="transmembrane region" description="Helical" evidence="12">
    <location>
        <begin position="52"/>
        <end position="75"/>
    </location>
</feature>
<keyword evidence="4" id="KW-1003">Cell membrane</keyword>
<evidence type="ECO:0000256" key="3">
    <source>
        <dbReference type="ARBA" id="ARBA00022448"/>
    </source>
</evidence>
<keyword evidence="6 12" id="KW-0812">Transmembrane</keyword>
<dbReference type="KEGG" id="eho:A9798_01135"/>
<evidence type="ECO:0000313" key="16">
    <source>
        <dbReference type="Proteomes" id="UP000255248"/>
    </source>
</evidence>
<dbReference type="GO" id="GO:0005886">
    <property type="term" value="C:plasma membrane"/>
    <property type="evidence" value="ECO:0007669"/>
    <property type="project" value="UniProtKB-SubCell"/>
</dbReference>
<evidence type="ECO:0000256" key="1">
    <source>
        <dbReference type="ARBA" id="ARBA00004429"/>
    </source>
</evidence>
<evidence type="ECO:0000256" key="8">
    <source>
        <dbReference type="ARBA" id="ARBA00023136"/>
    </source>
</evidence>
<feature type="transmembrane region" description="Helical" evidence="12">
    <location>
        <begin position="95"/>
        <end position="118"/>
    </location>
</feature>
<gene>
    <name evidence="14" type="primary">codB_1</name>
    <name evidence="13" type="ORF">A9798_01135</name>
    <name evidence="14" type="ORF">NCTC12121_00241</name>
</gene>
<dbReference type="RefSeq" id="WP_024522610.1">
    <property type="nucleotide sequence ID" value="NZ_CP016043.1"/>
</dbReference>
<dbReference type="EMBL" id="CP016043">
    <property type="protein sequence ID" value="AOV95688.1"/>
    <property type="molecule type" value="Genomic_DNA"/>
</dbReference>
<name>A0A376D8A9_9GAMM</name>
<dbReference type="Pfam" id="PF02133">
    <property type="entry name" value="Transp_cyt_pur"/>
    <property type="match status" value="1"/>
</dbReference>
<dbReference type="InterPro" id="IPR001248">
    <property type="entry name" value="Pur-cyt_permease"/>
</dbReference>
<evidence type="ECO:0000256" key="12">
    <source>
        <dbReference type="SAM" id="Phobius"/>
    </source>
</evidence>
<dbReference type="GO" id="GO:0015209">
    <property type="term" value="F:cytosine transmembrane transporter activity"/>
    <property type="evidence" value="ECO:0007669"/>
    <property type="project" value="InterPro"/>
</dbReference>
<keyword evidence="15" id="KW-1185">Reference proteome</keyword>
<evidence type="ECO:0000313" key="14">
    <source>
        <dbReference type="EMBL" id="STC83183.1"/>
    </source>
</evidence>
<feature type="transmembrane region" description="Helical" evidence="12">
    <location>
        <begin position="381"/>
        <end position="398"/>
    </location>
</feature>
<organism evidence="14 16">
    <name type="scientific">Edwardsiella hoshinae</name>
    <dbReference type="NCBI Taxonomy" id="93378"/>
    <lineage>
        <taxon>Bacteria</taxon>
        <taxon>Pseudomonadati</taxon>
        <taxon>Pseudomonadota</taxon>
        <taxon>Gammaproteobacteria</taxon>
        <taxon>Enterobacterales</taxon>
        <taxon>Hafniaceae</taxon>
        <taxon>Edwardsiella</taxon>
    </lineage>
</organism>
<protein>
    <recommendedName>
        <fullName evidence="10">Cytosine permease</fullName>
    </recommendedName>
</protein>
<evidence type="ECO:0000256" key="7">
    <source>
        <dbReference type="ARBA" id="ARBA00022989"/>
    </source>
</evidence>
<accession>A0A376D8A9</accession>
<feature type="transmembrane region" description="Helical" evidence="12">
    <location>
        <begin position="321"/>
        <end position="344"/>
    </location>
</feature>
<feature type="transmembrane region" description="Helical" evidence="12">
    <location>
        <begin position="167"/>
        <end position="186"/>
    </location>
</feature>
<keyword evidence="3" id="KW-0813">Transport</keyword>
<evidence type="ECO:0000256" key="4">
    <source>
        <dbReference type="ARBA" id="ARBA00022475"/>
    </source>
</evidence>
<feature type="transmembrane region" description="Helical" evidence="12">
    <location>
        <begin position="356"/>
        <end position="375"/>
    </location>
</feature>
<sequence>MSQDNNYSQGPVPLSARKGALALSCVMLGLTFFSASMWTGGTLGTGLGYHDFLLAVLLGNLLLAIYTSTLGYIGAKTGLTTHLLARFSFGVKGSWLPSLLLGGTQVGWFGVGVAMFAIPVSKATGLNTELLIALSGLLMTVTVFFGISALTVLSVVAVPAIALLGGYSVWLAITGMGGLAVLRAVTPAQPLDFNLALALVVGSFISAGTLTADFVRFGRSAKLAVWVTMVAFFLGNSLMFIFGATGAAALGMSDISDVMIAQGLLLPAIVVLGLNIWTTNDNALYASGLGFANITGLSSKRLSVANGLIGTLCALWLYNNFVGWLTFLSAAIPPIGGVIIADYLMNHRRYRDFARAEMVAVNWSAIVAVALGVVAGHGLPGIVPVNAVLGGALGYCLLSRWFGRRQQRVLEVSHAE</sequence>
<dbReference type="EMBL" id="UFXZ01000001">
    <property type="protein sequence ID" value="STC83183.1"/>
    <property type="molecule type" value="Genomic_DNA"/>
</dbReference>
<dbReference type="PANTHER" id="PTHR30569">
    <property type="entry name" value="CYTOSINE TRANSPORTER CODB"/>
    <property type="match status" value="1"/>
</dbReference>
<dbReference type="Gene3D" id="1.10.4160.10">
    <property type="entry name" value="Hydantoin permease"/>
    <property type="match status" value="1"/>
</dbReference>
<feature type="transmembrane region" description="Helical" evidence="12">
    <location>
        <begin position="20"/>
        <end position="40"/>
    </location>
</feature>
<dbReference type="Proteomes" id="UP000255248">
    <property type="component" value="Unassembled WGS sequence"/>
</dbReference>
<feature type="transmembrane region" description="Helical" evidence="12">
    <location>
        <begin position="130"/>
        <end position="161"/>
    </location>
</feature>
<dbReference type="AlphaFoldDB" id="A0A376D8A9"/>
<dbReference type="GO" id="GO:0019858">
    <property type="term" value="P:cytosine metabolic process"/>
    <property type="evidence" value="ECO:0007669"/>
    <property type="project" value="UniProtKB-KW"/>
</dbReference>
<proteinExistence type="inferred from homology"/>
<evidence type="ECO:0000256" key="6">
    <source>
        <dbReference type="ARBA" id="ARBA00022692"/>
    </source>
</evidence>
<feature type="transmembrane region" description="Helical" evidence="12">
    <location>
        <begin position="224"/>
        <end position="251"/>
    </location>
</feature>
<keyword evidence="11" id="KW-0205">Cytosine metabolism</keyword>
<dbReference type="FunFam" id="1.10.4160.10:FF:000003">
    <property type="entry name" value="Cytosine permease"/>
    <property type="match status" value="1"/>
</dbReference>
<evidence type="ECO:0000313" key="15">
    <source>
        <dbReference type="Proteomes" id="UP000175893"/>
    </source>
</evidence>
<dbReference type="OrthoDB" id="5487344at2"/>
<comment type="similarity">
    <text evidence="2">Belongs to the purine-cytosine permease (2.A.39) family.</text>
</comment>
<evidence type="ECO:0000256" key="2">
    <source>
        <dbReference type="ARBA" id="ARBA00008974"/>
    </source>
</evidence>
<dbReference type="InterPro" id="IPR030191">
    <property type="entry name" value="CodB"/>
</dbReference>
<comment type="subcellular location">
    <subcellularLocation>
        <location evidence="1">Cell inner membrane</location>
        <topology evidence="1">Multi-pass membrane protein</topology>
    </subcellularLocation>
</comment>
<feature type="transmembrane region" description="Helical" evidence="12">
    <location>
        <begin position="258"/>
        <end position="277"/>
    </location>
</feature>
<dbReference type="CDD" id="cd11484">
    <property type="entry name" value="SLC-NCS1sbd_CobB-like"/>
    <property type="match status" value="1"/>
</dbReference>
<evidence type="ECO:0000256" key="5">
    <source>
        <dbReference type="ARBA" id="ARBA00022519"/>
    </source>
</evidence>
<keyword evidence="7 12" id="KW-1133">Transmembrane helix</keyword>
<evidence type="ECO:0000256" key="11">
    <source>
        <dbReference type="ARBA" id="ARBA00084090"/>
    </source>
</evidence>
<dbReference type="PANTHER" id="PTHR30569:SF0">
    <property type="entry name" value="CYTOSINE PERMEASE"/>
    <property type="match status" value="1"/>
</dbReference>
<evidence type="ECO:0000256" key="10">
    <source>
        <dbReference type="ARBA" id="ARBA00068467"/>
    </source>
</evidence>
<dbReference type="STRING" id="93378.A9798_01135"/>
<keyword evidence="8 12" id="KW-0472">Membrane</keyword>
<comment type="function">
    <text evidence="9">Required for cytosine transport into the cell.</text>
</comment>
<feature type="transmembrane region" description="Helical" evidence="12">
    <location>
        <begin position="193"/>
        <end position="212"/>
    </location>
</feature>
<evidence type="ECO:0000256" key="9">
    <source>
        <dbReference type="ARBA" id="ARBA00057876"/>
    </source>
</evidence>
<dbReference type="NCBIfam" id="NF008241">
    <property type="entry name" value="PRK11017.1"/>
    <property type="match status" value="1"/>
</dbReference>
<dbReference type="Proteomes" id="UP000175893">
    <property type="component" value="Chromosome"/>
</dbReference>